<accession>D1PEK6</accession>
<gene>
    <name evidence="1" type="ORF">PREVCOP_05655</name>
</gene>
<proteinExistence type="predicted"/>
<dbReference type="HOGENOM" id="CLU_3156246_0_0_10"/>
<evidence type="ECO:0000313" key="1">
    <source>
        <dbReference type="EMBL" id="EFB34934.1"/>
    </source>
</evidence>
<evidence type="ECO:0000313" key="2">
    <source>
        <dbReference type="Proteomes" id="UP000004477"/>
    </source>
</evidence>
<dbReference type="AlphaFoldDB" id="D1PEK6"/>
<dbReference type="PaxDb" id="537011-PREVCOP_05655"/>
<dbReference type="Proteomes" id="UP000004477">
    <property type="component" value="Unassembled WGS sequence"/>
</dbReference>
<dbReference type="EMBL" id="ACBX02000023">
    <property type="protein sequence ID" value="EFB34934.1"/>
    <property type="molecule type" value="Genomic_DNA"/>
</dbReference>
<sequence>MLGCIFSKIVHIYIVFYVLNHTKKEVIDPYFSFGGTKIIKKVDNLVFI</sequence>
<comment type="caution">
    <text evidence="1">The sequence shown here is derived from an EMBL/GenBank/DDBJ whole genome shotgun (WGS) entry which is preliminary data.</text>
</comment>
<organism evidence="1 2">
    <name type="scientific">Segatella copri DSM 18205</name>
    <dbReference type="NCBI Taxonomy" id="537011"/>
    <lineage>
        <taxon>Bacteria</taxon>
        <taxon>Pseudomonadati</taxon>
        <taxon>Bacteroidota</taxon>
        <taxon>Bacteroidia</taxon>
        <taxon>Bacteroidales</taxon>
        <taxon>Prevotellaceae</taxon>
        <taxon>Segatella</taxon>
    </lineage>
</organism>
<keyword evidence="2" id="KW-1185">Reference proteome</keyword>
<reference evidence="1" key="1">
    <citation type="submission" date="2009-11" db="EMBL/GenBank/DDBJ databases">
        <authorList>
            <person name="Weinstock G."/>
            <person name="Sodergren E."/>
            <person name="Clifton S."/>
            <person name="Fulton L."/>
            <person name="Fulton B."/>
            <person name="Courtney L."/>
            <person name="Fronick C."/>
            <person name="Harrison M."/>
            <person name="Strong C."/>
            <person name="Farmer C."/>
            <person name="Delahaunty K."/>
            <person name="Markovic C."/>
            <person name="Hall O."/>
            <person name="Minx P."/>
            <person name="Tomlinson C."/>
            <person name="Mitreva M."/>
            <person name="Nelson J."/>
            <person name="Hou S."/>
            <person name="Wollam A."/>
            <person name="Pepin K.H."/>
            <person name="Johnson M."/>
            <person name="Bhonagiri V."/>
            <person name="Nash W.E."/>
            <person name="Warren W."/>
            <person name="Chinwalla A."/>
            <person name="Mardis E.R."/>
            <person name="Wilson R.K."/>
        </authorList>
    </citation>
    <scope>NUCLEOTIDE SEQUENCE [LARGE SCALE GENOMIC DNA]</scope>
    <source>
        <strain evidence="1">DSM 18205</strain>
    </source>
</reference>
<name>D1PEK6_9BACT</name>
<protein>
    <submittedName>
        <fullName evidence="1">Uncharacterized protein</fullName>
    </submittedName>
</protein>